<reference evidence="2" key="1">
    <citation type="journal article" date="2019" name="Int. J. Syst. Evol. Microbiol.">
        <title>The Global Catalogue of Microorganisms (GCM) 10K type strain sequencing project: providing services to taxonomists for standard genome sequencing and annotation.</title>
        <authorList>
            <consortium name="The Broad Institute Genomics Platform"/>
            <consortium name="The Broad Institute Genome Sequencing Center for Infectious Disease"/>
            <person name="Wu L."/>
            <person name="Ma J."/>
        </authorList>
    </citation>
    <scope>NUCLEOTIDE SEQUENCE [LARGE SCALE GENOMIC DNA]</scope>
    <source>
        <strain evidence="2">SHR3</strain>
    </source>
</reference>
<protein>
    <submittedName>
        <fullName evidence="1">Pilus assembly protein PilP</fullName>
    </submittedName>
</protein>
<gene>
    <name evidence="1" type="ORF">ACFPTN_13515</name>
</gene>
<evidence type="ECO:0000313" key="2">
    <source>
        <dbReference type="Proteomes" id="UP001595974"/>
    </source>
</evidence>
<proteinExistence type="predicted"/>
<accession>A0ABW1ATS7</accession>
<dbReference type="EMBL" id="JBHSOG010000049">
    <property type="protein sequence ID" value="MFC5770396.1"/>
    <property type="molecule type" value="Genomic_DNA"/>
</dbReference>
<name>A0ABW1ATS7_9RHOO</name>
<dbReference type="InterPro" id="IPR007446">
    <property type="entry name" value="PilP"/>
</dbReference>
<organism evidence="1 2">
    <name type="scientific">Thauera sinica</name>
    <dbReference type="NCBI Taxonomy" id="2665146"/>
    <lineage>
        <taxon>Bacteria</taxon>
        <taxon>Pseudomonadati</taxon>
        <taxon>Pseudomonadota</taxon>
        <taxon>Betaproteobacteria</taxon>
        <taxon>Rhodocyclales</taxon>
        <taxon>Zoogloeaceae</taxon>
        <taxon>Thauera</taxon>
    </lineage>
</organism>
<dbReference type="Gene3D" id="2.30.30.830">
    <property type="match status" value="1"/>
</dbReference>
<dbReference type="PIRSF" id="PIRSF016481">
    <property type="entry name" value="Pilus_assembly_PilP"/>
    <property type="match status" value="1"/>
</dbReference>
<dbReference type="Proteomes" id="UP001595974">
    <property type="component" value="Unassembled WGS sequence"/>
</dbReference>
<evidence type="ECO:0000313" key="1">
    <source>
        <dbReference type="EMBL" id="MFC5770396.1"/>
    </source>
</evidence>
<dbReference type="Pfam" id="PF04351">
    <property type="entry name" value="PilP"/>
    <property type="match status" value="1"/>
</dbReference>
<dbReference type="RefSeq" id="WP_198363154.1">
    <property type="nucleotide sequence ID" value="NZ_JBHSOG010000049.1"/>
</dbReference>
<keyword evidence="2" id="KW-1185">Reference proteome</keyword>
<comment type="caution">
    <text evidence="1">The sequence shown here is derived from an EMBL/GenBank/DDBJ whole genome shotgun (WGS) entry which is preliminary data.</text>
</comment>
<sequence>MTVLACCLGLAACSGDAQDDIRGWMDEQAKTMRGSVKPLPEIKPFPVVAYAAAGLVEPFRASRLEPEKAPGGVRPNLERRKEPLEAYPLESLKMVGVMRQRRAVNALVMADKSLYQVKVGNYMGQNFGIVTDISDTSMTLRELVEDVNGDWVERVSTLMLQERQEGRK</sequence>